<dbReference type="Gene3D" id="3.40.50.720">
    <property type="entry name" value="NAD(P)-binding Rossmann-like Domain"/>
    <property type="match status" value="1"/>
</dbReference>
<dbReference type="Pfam" id="PF01370">
    <property type="entry name" value="Epimerase"/>
    <property type="match status" value="1"/>
</dbReference>
<dbReference type="EMBL" id="FZNN01000003">
    <property type="protein sequence ID" value="SNR37040.1"/>
    <property type="molecule type" value="Genomic_DNA"/>
</dbReference>
<dbReference type="PANTHER" id="PTHR43245">
    <property type="entry name" value="BIFUNCTIONAL POLYMYXIN RESISTANCE PROTEIN ARNA"/>
    <property type="match status" value="1"/>
</dbReference>
<keyword evidence="3" id="KW-1185">Reference proteome</keyword>
<accession>A0A238VRS7</accession>
<protein>
    <submittedName>
        <fullName evidence="2">NAD dependent epimerase/dehydratase family protein</fullName>
    </submittedName>
</protein>
<gene>
    <name evidence="2" type="ORF">SAMN06265370_10377</name>
</gene>
<sequence length="288" mass="31070">MAEIRQGTRFLVLGANGKVGRLVRAVWADSNDDRVKFVPVVRRDCGLPGQVIWSPGESLSTLPAADAVLALWGVTPGPGVRLEMNSVLALNAMEVARATGADRVLHCSSAAVYAPATEPLSEEMPPNPISAYGRAKLDMEHVLAADQARHPQGPRIICLRIGNVAGAESLFGAMMRSDDVCLDRFPNESGPERSYIAPSELAHVLALLASRPVQDMPEVLNIAAPVATSMESIARAAQRRVIWRDAAPGAVQQVVLDTKRLNTVCPLRPETARPDHLVSDWLRWKEAG</sequence>
<evidence type="ECO:0000313" key="2">
    <source>
        <dbReference type="EMBL" id="SNR37040.1"/>
    </source>
</evidence>
<name>A0A238VRS7_9RHOB</name>
<feature type="domain" description="NAD-dependent epimerase/dehydratase" evidence="1">
    <location>
        <begin position="82"/>
        <end position="168"/>
    </location>
</feature>
<proteinExistence type="predicted"/>
<evidence type="ECO:0000313" key="3">
    <source>
        <dbReference type="Proteomes" id="UP000198417"/>
    </source>
</evidence>
<organism evidence="2 3">
    <name type="scientific">Puniceibacterium sediminis</name>
    <dbReference type="NCBI Taxonomy" id="1608407"/>
    <lineage>
        <taxon>Bacteria</taxon>
        <taxon>Pseudomonadati</taxon>
        <taxon>Pseudomonadota</taxon>
        <taxon>Alphaproteobacteria</taxon>
        <taxon>Rhodobacterales</taxon>
        <taxon>Paracoccaceae</taxon>
        <taxon>Puniceibacterium</taxon>
    </lineage>
</organism>
<dbReference type="InterPro" id="IPR001509">
    <property type="entry name" value="Epimerase_deHydtase"/>
</dbReference>
<dbReference type="Proteomes" id="UP000198417">
    <property type="component" value="Unassembled WGS sequence"/>
</dbReference>
<dbReference type="RefSeq" id="WP_089269397.1">
    <property type="nucleotide sequence ID" value="NZ_FZNN01000003.1"/>
</dbReference>
<reference evidence="2 3" key="1">
    <citation type="submission" date="2017-06" db="EMBL/GenBank/DDBJ databases">
        <authorList>
            <person name="Kim H.J."/>
            <person name="Triplett B.A."/>
        </authorList>
    </citation>
    <scope>NUCLEOTIDE SEQUENCE [LARGE SCALE GENOMIC DNA]</scope>
    <source>
        <strain evidence="2 3">DSM 29052</strain>
    </source>
</reference>
<evidence type="ECO:0000259" key="1">
    <source>
        <dbReference type="Pfam" id="PF01370"/>
    </source>
</evidence>
<dbReference type="AlphaFoldDB" id="A0A238VRS7"/>
<dbReference type="InterPro" id="IPR050177">
    <property type="entry name" value="Lipid_A_modif_metabolic_enz"/>
</dbReference>
<dbReference type="SUPFAM" id="SSF51735">
    <property type="entry name" value="NAD(P)-binding Rossmann-fold domains"/>
    <property type="match status" value="1"/>
</dbReference>
<dbReference type="OrthoDB" id="7687386at2"/>
<dbReference type="InterPro" id="IPR036291">
    <property type="entry name" value="NAD(P)-bd_dom_sf"/>
</dbReference>